<evidence type="ECO:0000313" key="6">
    <source>
        <dbReference type="Proteomes" id="UP000180280"/>
    </source>
</evidence>
<reference evidence="5 6" key="1">
    <citation type="submission" date="2016-09" db="EMBL/GenBank/DDBJ databases">
        <title>Chromobacterium muskegensis sp. nov., an insecticidal bacterium isolated from Sphagnum bogs.</title>
        <authorList>
            <person name="Sparks M.E."/>
            <person name="Blackburn M.B."/>
            <person name="Gundersen-Rindal D.E."/>
            <person name="Mitchell A."/>
            <person name="Farrar R."/>
            <person name="Kuhar D."/>
        </authorList>
    </citation>
    <scope>NUCLEOTIDE SEQUENCE [LARGE SCALE GENOMIC DNA]</scope>
    <source>
        <strain evidence="4 6">14B-1</strain>
        <strain evidence="3 5">37-2</strain>
    </source>
</reference>
<keyword evidence="6" id="KW-1185">Reference proteome</keyword>
<evidence type="ECO:0000313" key="3">
    <source>
        <dbReference type="EMBL" id="OHX11455.1"/>
    </source>
</evidence>
<organism evidence="3 5">
    <name type="scientific">Chromobacterium sphagni</name>
    <dbReference type="NCBI Taxonomy" id="1903179"/>
    <lineage>
        <taxon>Bacteria</taxon>
        <taxon>Pseudomonadati</taxon>
        <taxon>Pseudomonadota</taxon>
        <taxon>Betaproteobacteria</taxon>
        <taxon>Neisseriales</taxon>
        <taxon>Chromobacteriaceae</taxon>
        <taxon>Chromobacterium</taxon>
    </lineage>
</organism>
<dbReference type="Proteomes" id="UP000180280">
    <property type="component" value="Unassembled WGS sequence"/>
</dbReference>
<dbReference type="PANTHER" id="PTHR37533">
    <property type="entry name" value="FLAGELLAR HOOK-LENGTH CONTROL PROTEIN"/>
    <property type="match status" value="1"/>
</dbReference>
<evidence type="ECO:0000256" key="1">
    <source>
        <dbReference type="SAM" id="MobiDB-lite"/>
    </source>
</evidence>
<feature type="compositionally biased region" description="Low complexity" evidence="1">
    <location>
        <begin position="59"/>
        <end position="75"/>
    </location>
</feature>
<feature type="region of interest" description="Disordered" evidence="1">
    <location>
        <begin position="295"/>
        <end position="335"/>
    </location>
</feature>
<dbReference type="EMBL" id="MKCT01000002">
    <property type="protein sequence ID" value="OHX20927.1"/>
    <property type="molecule type" value="Genomic_DNA"/>
</dbReference>
<dbReference type="InterPro" id="IPR038610">
    <property type="entry name" value="FliK-like_C_sf"/>
</dbReference>
<dbReference type="PANTHER" id="PTHR37533:SF2">
    <property type="entry name" value="FLAGELLAR HOOK-LENGTH CONTROL PROTEIN"/>
    <property type="match status" value="1"/>
</dbReference>
<sequence>MGTSMSRVAPPQTSNALPGMADDAIGQALDIDDPSQPARVPAQDFASALQALQPPVSVPPASEAAPPQLHAAQLIAPPPLAAQDDGIKPDEGKKDEARLAQADLAVLSPALQPPLIWQSLPLTPRQALPVEALQPQADPAPRAAAASLSPADAKPLAALAADLPTPRADAQQAGLLAALPLPAIHQADGGKPAEAFSLQLPAAQSDSWSGKLQAALGERLQLLSSQNQERATIRLDPPALGTLEIAIRHQAGALTVELTASHSEVVKQLQTIGDSLRQDLGGRQYTQVAVEVKEGMPSGHGQGGKQNREQQQQNPGRALREQGWQTAEAFQLDQG</sequence>
<feature type="region of interest" description="Disordered" evidence="1">
    <location>
        <begin position="53"/>
        <end position="96"/>
    </location>
</feature>
<protein>
    <recommendedName>
        <fullName evidence="2">Flagellar hook-length control protein-like C-terminal domain-containing protein</fullName>
    </recommendedName>
</protein>
<dbReference type="InterPro" id="IPR052563">
    <property type="entry name" value="FliK"/>
</dbReference>
<feature type="region of interest" description="Disordered" evidence="1">
    <location>
        <begin position="1"/>
        <end position="41"/>
    </location>
</feature>
<gene>
    <name evidence="4" type="ORF">BI344_13300</name>
    <name evidence="3" type="ORF">BI347_17440</name>
</gene>
<dbReference type="Pfam" id="PF02120">
    <property type="entry name" value="Flg_hook"/>
    <property type="match status" value="1"/>
</dbReference>
<dbReference type="Proteomes" id="UP000180088">
    <property type="component" value="Unassembled WGS sequence"/>
</dbReference>
<feature type="compositionally biased region" description="Basic and acidic residues" evidence="1">
    <location>
        <begin position="85"/>
        <end position="96"/>
    </location>
</feature>
<feature type="compositionally biased region" description="Polar residues" evidence="1">
    <location>
        <begin position="1"/>
        <end position="16"/>
    </location>
</feature>
<dbReference type="EMBL" id="MKCS01000002">
    <property type="protein sequence ID" value="OHX11455.1"/>
    <property type="molecule type" value="Genomic_DNA"/>
</dbReference>
<evidence type="ECO:0000313" key="4">
    <source>
        <dbReference type="EMBL" id="OHX20927.1"/>
    </source>
</evidence>
<comment type="caution">
    <text evidence="3">The sequence shown here is derived from an EMBL/GenBank/DDBJ whole genome shotgun (WGS) entry which is preliminary data.</text>
</comment>
<evidence type="ECO:0000259" key="2">
    <source>
        <dbReference type="Pfam" id="PF02120"/>
    </source>
</evidence>
<proteinExistence type="predicted"/>
<name>A0A1S1WWN5_9NEIS</name>
<dbReference type="STRING" id="1903179.BI347_17440"/>
<accession>A0A1S1WWN5</accession>
<dbReference type="InterPro" id="IPR021136">
    <property type="entry name" value="Flagellar_hook_control-like_C"/>
</dbReference>
<evidence type="ECO:0000313" key="5">
    <source>
        <dbReference type="Proteomes" id="UP000180088"/>
    </source>
</evidence>
<dbReference type="Gene3D" id="3.30.750.140">
    <property type="match status" value="1"/>
</dbReference>
<feature type="domain" description="Flagellar hook-length control protein-like C-terminal" evidence="2">
    <location>
        <begin position="218"/>
        <end position="299"/>
    </location>
</feature>
<dbReference type="AlphaFoldDB" id="A0A1S1WWN5"/>
<dbReference type="CDD" id="cd17470">
    <property type="entry name" value="T3SS_Flik_C"/>
    <property type="match status" value="1"/>
</dbReference>